<organism evidence="9 11">
    <name type="scientific">Acetivibrio saccincola</name>
    <dbReference type="NCBI Taxonomy" id="1677857"/>
    <lineage>
        <taxon>Bacteria</taxon>
        <taxon>Bacillati</taxon>
        <taxon>Bacillota</taxon>
        <taxon>Clostridia</taxon>
        <taxon>Eubacteriales</taxon>
        <taxon>Oscillospiraceae</taxon>
        <taxon>Acetivibrio</taxon>
    </lineage>
</organism>
<dbReference type="Gene3D" id="1.10.3720.10">
    <property type="entry name" value="MetI-like"/>
    <property type="match status" value="1"/>
</dbReference>
<feature type="transmembrane region" description="Helical" evidence="7">
    <location>
        <begin position="115"/>
        <end position="138"/>
    </location>
</feature>
<evidence type="ECO:0000256" key="5">
    <source>
        <dbReference type="ARBA" id="ARBA00022989"/>
    </source>
</evidence>
<feature type="domain" description="ABC transmembrane type-1" evidence="8">
    <location>
        <begin position="77"/>
        <end position="296"/>
    </location>
</feature>
<dbReference type="PANTHER" id="PTHR30193:SF37">
    <property type="entry name" value="INNER MEMBRANE ABC TRANSPORTER PERMEASE PROTEIN YCJO"/>
    <property type="match status" value="1"/>
</dbReference>
<dbReference type="EMBL" id="NEMB01000003">
    <property type="protein sequence ID" value="PQQ66410.1"/>
    <property type="molecule type" value="Genomic_DNA"/>
</dbReference>
<dbReference type="EMBL" id="CP025197">
    <property type="protein sequence ID" value="AUG58378.1"/>
    <property type="molecule type" value="Genomic_DNA"/>
</dbReference>
<evidence type="ECO:0000256" key="1">
    <source>
        <dbReference type="ARBA" id="ARBA00004651"/>
    </source>
</evidence>
<dbReference type="RefSeq" id="WP_101302810.1">
    <property type="nucleotide sequence ID" value="NZ_CP025197.1"/>
</dbReference>
<evidence type="ECO:0000313" key="12">
    <source>
        <dbReference type="Proteomes" id="UP000239720"/>
    </source>
</evidence>
<dbReference type="GO" id="GO:0005886">
    <property type="term" value="C:plasma membrane"/>
    <property type="evidence" value="ECO:0007669"/>
    <property type="project" value="UniProtKB-SubCell"/>
</dbReference>
<dbReference type="Proteomes" id="UP000239720">
    <property type="component" value="Unassembled WGS sequence"/>
</dbReference>
<reference evidence="9 11" key="1">
    <citation type="submission" date="2017-12" db="EMBL/GenBank/DDBJ databases">
        <title>Complete genome sequence of Herbivorax saccincola GGR1, a novel Cellulosome-producing hydrolytic bacterium in a thermophilic biogas plant, established by Illumina and Nanopore MinION sequencing.</title>
        <authorList>
            <person name="Pechtl A."/>
            <person name="Ruckert C."/>
            <person name="Koeck D.E."/>
            <person name="Maus I."/>
            <person name="Winkler A."/>
            <person name="Kalinowski J."/>
            <person name="Puhler A."/>
            <person name="Schwarz W.W."/>
            <person name="Zverlov V.V."/>
            <person name="Schluter A."/>
            <person name="Liebl W."/>
        </authorList>
    </citation>
    <scope>NUCLEOTIDE SEQUENCE [LARGE SCALE GENOMIC DNA]</scope>
    <source>
        <strain evidence="9">GGR1</strain>
        <strain evidence="11">SR1</strain>
    </source>
</reference>
<sequence>MLKSIRKNDKYAHWGYIFVLPFCVVMAIFLLYPIFTTFYLSFTDWNGGKAGPNFVGFDNYVKLLKDITTGGLFLKSIGNTWIMWIMNVIPQFVIALALAVLLTNKDFKGKDVFRAIFYLPNLITMASVGALFVFLLQYPGGSINNLLVSVGILEKPFNFFQSVWASRIAISTILTWMWFGYTMIIFMAGIKAIPEEYYEAARVDGATKWKAFLNITLPLLKPIMLYQIVTSIIGGLSMYDLPEVLTQGQGGPLNSTMTMVMQVYRHAFGNDNYGYSAALAIGLFLHIFVVVFIAIKFVKPHQID</sequence>
<comment type="similarity">
    <text evidence="7">Belongs to the binding-protein-dependent transport system permease family.</text>
</comment>
<feature type="transmembrane region" description="Helical" evidence="7">
    <location>
        <begin position="211"/>
        <end position="233"/>
    </location>
</feature>
<feature type="transmembrane region" description="Helical" evidence="7">
    <location>
        <begin position="12"/>
        <end position="35"/>
    </location>
</feature>
<keyword evidence="3" id="KW-1003">Cell membrane</keyword>
<evidence type="ECO:0000256" key="6">
    <source>
        <dbReference type="ARBA" id="ARBA00023136"/>
    </source>
</evidence>
<evidence type="ECO:0000256" key="4">
    <source>
        <dbReference type="ARBA" id="ARBA00022692"/>
    </source>
</evidence>
<dbReference type="PROSITE" id="PS50928">
    <property type="entry name" value="ABC_TM1"/>
    <property type="match status" value="1"/>
</dbReference>
<comment type="subcellular location">
    <subcellularLocation>
        <location evidence="1 7">Cell membrane</location>
        <topology evidence="1 7">Multi-pass membrane protein</topology>
    </subcellularLocation>
</comment>
<accession>A0A2K9E7E0</accession>
<evidence type="ECO:0000313" key="11">
    <source>
        <dbReference type="Proteomes" id="UP000233534"/>
    </source>
</evidence>
<dbReference type="InterPro" id="IPR051393">
    <property type="entry name" value="ABC_transporter_permease"/>
</dbReference>
<dbReference type="SUPFAM" id="SSF160964">
    <property type="entry name" value="MalF N-terminal region-like"/>
    <property type="match status" value="1"/>
</dbReference>
<evidence type="ECO:0000256" key="3">
    <source>
        <dbReference type="ARBA" id="ARBA00022475"/>
    </source>
</evidence>
<protein>
    <submittedName>
        <fullName evidence="9">Lactose transport system permease protein LacF</fullName>
    </submittedName>
</protein>
<proteinExistence type="inferred from homology"/>
<dbReference type="InterPro" id="IPR000515">
    <property type="entry name" value="MetI-like"/>
</dbReference>
<evidence type="ECO:0000313" key="10">
    <source>
        <dbReference type="EMBL" id="PQQ66410.1"/>
    </source>
</evidence>
<feature type="transmembrane region" description="Helical" evidence="7">
    <location>
        <begin position="81"/>
        <end position="103"/>
    </location>
</feature>
<dbReference type="SUPFAM" id="SSF161098">
    <property type="entry name" value="MetI-like"/>
    <property type="match status" value="1"/>
</dbReference>
<evidence type="ECO:0000256" key="2">
    <source>
        <dbReference type="ARBA" id="ARBA00022448"/>
    </source>
</evidence>
<dbReference type="AlphaFoldDB" id="A0A2K9E7E0"/>
<evidence type="ECO:0000313" key="9">
    <source>
        <dbReference type="EMBL" id="AUG58378.1"/>
    </source>
</evidence>
<dbReference type="Pfam" id="PF00528">
    <property type="entry name" value="BPD_transp_1"/>
    <property type="match status" value="1"/>
</dbReference>
<name>A0A2K9E7E0_9FIRM</name>
<keyword evidence="11" id="KW-1185">Reference proteome</keyword>
<evidence type="ECO:0000256" key="7">
    <source>
        <dbReference type="RuleBase" id="RU363032"/>
    </source>
</evidence>
<feature type="transmembrane region" description="Helical" evidence="7">
    <location>
        <begin position="273"/>
        <end position="295"/>
    </location>
</feature>
<dbReference type="InterPro" id="IPR035906">
    <property type="entry name" value="MetI-like_sf"/>
</dbReference>
<dbReference type="Proteomes" id="UP000233534">
    <property type="component" value="Chromosome"/>
</dbReference>
<evidence type="ECO:0000259" key="8">
    <source>
        <dbReference type="PROSITE" id="PS50928"/>
    </source>
</evidence>
<keyword evidence="6 7" id="KW-0472">Membrane</keyword>
<keyword evidence="5 7" id="KW-1133">Transmembrane helix</keyword>
<keyword evidence="2 7" id="KW-0813">Transport</keyword>
<dbReference type="GO" id="GO:0055085">
    <property type="term" value="P:transmembrane transport"/>
    <property type="evidence" value="ECO:0007669"/>
    <property type="project" value="InterPro"/>
</dbReference>
<keyword evidence="4 7" id="KW-0812">Transmembrane</keyword>
<dbReference type="OrthoDB" id="9787541at2"/>
<dbReference type="CDD" id="cd06261">
    <property type="entry name" value="TM_PBP2"/>
    <property type="match status" value="1"/>
</dbReference>
<feature type="transmembrane region" description="Helical" evidence="7">
    <location>
        <begin position="168"/>
        <end position="190"/>
    </location>
</feature>
<dbReference type="PANTHER" id="PTHR30193">
    <property type="entry name" value="ABC TRANSPORTER PERMEASE PROTEIN"/>
    <property type="match status" value="1"/>
</dbReference>
<dbReference type="KEGG" id="hsc:HVS_12525"/>
<reference evidence="10 12" key="2">
    <citation type="journal article" date="2018" name="Syst. Appl. Microbiol.">
        <title>Characterization and high-quality draft genome sequence of Herbivorax saccincola A7, an anaerobic, alkaliphilic, thermophilic, cellulolytic, and xylanolytic bacterium.</title>
        <authorList>
            <person name="Aikawa S."/>
            <person name="Baramee S."/>
            <person name="Sermsathanaswadi J."/>
            <person name="Thianheng P."/>
            <person name="Tachaapaikoon C."/>
            <person name="Shikata A."/>
            <person name="Waeonukul R."/>
            <person name="Pason P."/>
            <person name="Ratanakhanokchai K."/>
            <person name="Kosugi A."/>
        </authorList>
    </citation>
    <scope>NUCLEOTIDE SEQUENCE [LARGE SCALE GENOMIC DNA]</scope>
    <source>
        <strain evidence="10 12">A7</strain>
    </source>
</reference>
<gene>
    <name evidence="9" type="primary">lacF</name>
    <name evidence="10" type="ORF">B9R14_06365</name>
    <name evidence="9" type="ORF">HVS_12525</name>
</gene>